<comment type="caution">
    <text evidence="2">The sequence shown here is derived from an EMBL/GenBank/DDBJ whole genome shotgun (WGS) entry which is preliminary data.</text>
</comment>
<evidence type="ECO:0000313" key="3">
    <source>
        <dbReference type="Proteomes" id="UP000249633"/>
    </source>
</evidence>
<organism evidence="2 3">
    <name type="scientific">Roseateles depolymerans</name>
    <dbReference type="NCBI Taxonomy" id="76731"/>
    <lineage>
        <taxon>Bacteria</taxon>
        <taxon>Pseudomonadati</taxon>
        <taxon>Pseudomonadota</taxon>
        <taxon>Betaproteobacteria</taxon>
        <taxon>Burkholderiales</taxon>
        <taxon>Sphaerotilaceae</taxon>
        <taxon>Roseateles</taxon>
    </lineage>
</organism>
<evidence type="ECO:0000313" key="2">
    <source>
        <dbReference type="EMBL" id="PZP30631.1"/>
    </source>
</evidence>
<dbReference type="Gene3D" id="3.40.630.30">
    <property type="match status" value="1"/>
</dbReference>
<dbReference type="Pfam" id="PF00583">
    <property type="entry name" value="Acetyltransf_1"/>
    <property type="match status" value="1"/>
</dbReference>
<dbReference type="InterPro" id="IPR016181">
    <property type="entry name" value="Acyl_CoA_acyltransferase"/>
</dbReference>
<dbReference type="EMBL" id="QFOD01000013">
    <property type="protein sequence ID" value="PZP30631.1"/>
    <property type="molecule type" value="Genomic_DNA"/>
</dbReference>
<evidence type="ECO:0000259" key="1">
    <source>
        <dbReference type="PROSITE" id="PS51186"/>
    </source>
</evidence>
<dbReference type="AlphaFoldDB" id="A0A2W5DFE5"/>
<dbReference type="SUPFAM" id="SSF55729">
    <property type="entry name" value="Acyl-CoA N-acyltransferases (Nat)"/>
    <property type="match status" value="1"/>
</dbReference>
<dbReference type="InterPro" id="IPR000182">
    <property type="entry name" value="GNAT_dom"/>
</dbReference>
<proteinExistence type="predicted"/>
<dbReference type="Proteomes" id="UP000249633">
    <property type="component" value="Unassembled WGS sequence"/>
</dbReference>
<name>A0A2W5DFE5_9BURK</name>
<gene>
    <name evidence="2" type="ORF">DI603_13970</name>
</gene>
<accession>A0A2W5DFE5</accession>
<protein>
    <recommendedName>
        <fullName evidence="1">N-acetyltransferase domain-containing protein</fullName>
    </recommendedName>
</protein>
<sequence>MDAGLEIHALTPTRQADFLAFFDGEAFADNPRWGFCYCQFLLVDHRVVQWSARGAAENREAACTRIACGQMQGWLAYREGRVIGWCHAGPRRLFAALDETVEPGAAQMGQIGCFVIARPCRRRGVATALLQAALAGLKAQGLRLVEAMPATPGTVSSDAREHFGPQAMFERAGFLPHRLDDDGSKLFMRREL</sequence>
<feature type="domain" description="N-acetyltransferase" evidence="1">
    <location>
        <begin position="5"/>
        <end position="192"/>
    </location>
</feature>
<dbReference type="PROSITE" id="PS51186">
    <property type="entry name" value="GNAT"/>
    <property type="match status" value="1"/>
</dbReference>
<reference evidence="2 3" key="1">
    <citation type="submission" date="2017-08" db="EMBL/GenBank/DDBJ databases">
        <title>Infants hospitalized years apart are colonized by the same room-sourced microbial strains.</title>
        <authorList>
            <person name="Brooks B."/>
            <person name="Olm M.R."/>
            <person name="Firek B.A."/>
            <person name="Baker R."/>
            <person name="Thomas B.C."/>
            <person name="Morowitz M.J."/>
            <person name="Banfield J.F."/>
        </authorList>
    </citation>
    <scope>NUCLEOTIDE SEQUENCE [LARGE SCALE GENOMIC DNA]</scope>
    <source>
        <strain evidence="2">S2_012_000_R2_81</strain>
    </source>
</reference>
<dbReference type="GO" id="GO:0016747">
    <property type="term" value="F:acyltransferase activity, transferring groups other than amino-acyl groups"/>
    <property type="evidence" value="ECO:0007669"/>
    <property type="project" value="InterPro"/>
</dbReference>